<gene>
    <name evidence="1" type="ORF">C7T94_08025</name>
</gene>
<name>A0A2T3HJI8_9SPHI</name>
<proteinExistence type="predicted"/>
<keyword evidence="2" id="KW-1185">Reference proteome</keyword>
<dbReference type="InterPro" id="IPR011256">
    <property type="entry name" value="Reg_factor_effector_dom_sf"/>
</dbReference>
<organism evidence="1 2">
    <name type="scientific">Pedobacter yulinensis</name>
    <dbReference type="NCBI Taxonomy" id="2126353"/>
    <lineage>
        <taxon>Bacteria</taxon>
        <taxon>Pseudomonadati</taxon>
        <taxon>Bacteroidota</taxon>
        <taxon>Sphingobacteriia</taxon>
        <taxon>Sphingobacteriales</taxon>
        <taxon>Sphingobacteriaceae</taxon>
        <taxon>Pedobacter</taxon>
    </lineage>
</organism>
<dbReference type="RefSeq" id="WP_107214863.1">
    <property type="nucleotide sequence ID" value="NZ_KZ686269.1"/>
</dbReference>
<dbReference type="OrthoDB" id="328886at2"/>
<protein>
    <submittedName>
        <fullName evidence="1">Transcriptional regulator</fullName>
    </submittedName>
</protein>
<dbReference type="Gene3D" id="3.20.80.10">
    <property type="entry name" value="Regulatory factor, effector binding domain"/>
    <property type="match status" value="1"/>
</dbReference>
<reference evidence="1 2" key="1">
    <citation type="submission" date="2018-03" db="EMBL/GenBank/DDBJ databases">
        <authorList>
            <person name="Keele B.F."/>
        </authorList>
    </citation>
    <scope>NUCLEOTIDE SEQUENCE [LARGE SCALE GENOMIC DNA]</scope>
    <source>
        <strain evidence="1 2">YL28-9</strain>
    </source>
</reference>
<sequence>MEKYILEQDIPVVYVAAREVPEGIGAAILEMEACLKADAGNRIFYGVSGCRNGEMFYWAAANEARPGEAEQLGCRRFTIPAGRYLAKTVRNFREDIQQIKRTFEELLDQPGLQTGGLCVEIYINDDDVRCLVQIDDAVGRQS</sequence>
<dbReference type="Proteomes" id="UP000240912">
    <property type="component" value="Unassembled WGS sequence"/>
</dbReference>
<evidence type="ECO:0000313" key="2">
    <source>
        <dbReference type="Proteomes" id="UP000240912"/>
    </source>
</evidence>
<accession>A0A2T3HJI8</accession>
<comment type="caution">
    <text evidence="1">The sequence shown here is derived from an EMBL/GenBank/DDBJ whole genome shotgun (WGS) entry which is preliminary data.</text>
</comment>
<evidence type="ECO:0000313" key="1">
    <source>
        <dbReference type="EMBL" id="PST82604.1"/>
    </source>
</evidence>
<dbReference type="EMBL" id="PYLS01000005">
    <property type="protein sequence ID" value="PST82604.1"/>
    <property type="molecule type" value="Genomic_DNA"/>
</dbReference>
<dbReference type="AlphaFoldDB" id="A0A2T3HJI8"/>